<feature type="compositionally biased region" description="Basic residues" evidence="1">
    <location>
        <begin position="1"/>
        <end position="12"/>
    </location>
</feature>
<dbReference type="EMBL" id="MU007115">
    <property type="protein sequence ID" value="KAF2419893.1"/>
    <property type="molecule type" value="Genomic_DNA"/>
</dbReference>
<dbReference type="PANTHER" id="PTHR42085">
    <property type="entry name" value="F-BOX DOMAIN-CONTAINING PROTEIN"/>
    <property type="match status" value="1"/>
</dbReference>
<feature type="compositionally biased region" description="Basic and acidic residues" evidence="1">
    <location>
        <begin position="46"/>
        <end position="57"/>
    </location>
</feature>
<protein>
    <submittedName>
        <fullName evidence="2">Uncharacterized protein</fullName>
    </submittedName>
</protein>
<dbReference type="Proteomes" id="UP000800235">
    <property type="component" value="Unassembled WGS sequence"/>
</dbReference>
<feature type="compositionally biased region" description="Polar residues" evidence="1">
    <location>
        <begin position="33"/>
        <end position="45"/>
    </location>
</feature>
<gene>
    <name evidence="2" type="ORF">EJ08DRAFT_705791</name>
</gene>
<dbReference type="OrthoDB" id="4757095at2759"/>
<dbReference type="PANTHER" id="PTHR42085:SF1">
    <property type="entry name" value="F-BOX DOMAIN-CONTAINING PROTEIN"/>
    <property type="match status" value="1"/>
</dbReference>
<feature type="region of interest" description="Disordered" evidence="1">
    <location>
        <begin position="1"/>
        <end position="82"/>
    </location>
</feature>
<comment type="caution">
    <text evidence="2">The sequence shown here is derived from an EMBL/GenBank/DDBJ whole genome shotgun (WGS) entry which is preliminary data.</text>
</comment>
<dbReference type="InterPro" id="IPR038883">
    <property type="entry name" value="AN11006-like"/>
</dbReference>
<feature type="compositionally biased region" description="Basic and acidic residues" evidence="1">
    <location>
        <begin position="20"/>
        <end position="32"/>
    </location>
</feature>
<proteinExistence type="predicted"/>
<organism evidence="2 3">
    <name type="scientific">Tothia fuscella</name>
    <dbReference type="NCBI Taxonomy" id="1048955"/>
    <lineage>
        <taxon>Eukaryota</taxon>
        <taxon>Fungi</taxon>
        <taxon>Dikarya</taxon>
        <taxon>Ascomycota</taxon>
        <taxon>Pezizomycotina</taxon>
        <taxon>Dothideomycetes</taxon>
        <taxon>Pleosporomycetidae</taxon>
        <taxon>Venturiales</taxon>
        <taxon>Cylindrosympodiaceae</taxon>
        <taxon>Tothia</taxon>
    </lineage>
</organism>
<evidence type="ECO:0000256" key="1">
    <source>
        <dbReference type="SAM" id="MobiDB-lite"/>
    </source>
</evidence>
<keyword evidence="3" id="KW-1185">Reference proteome</keyword>
<name>A0A9P4TSY6_9PEZI</name>
<dbReference type="AlphaFoldDB" id="A0A9P4TSY6"/>
<sequence length="302" mass="34289">MASSPPRKKLKTSHTAPLGKDSKSKQAIDDNQAKTLSHPQNNSKDISSKENSTEHNANKNIAGNNNTNIRLTHKNNENPTSHLRPFKFLELPGETRNAIYSYLLVVPKGRSIYPREAPSKYITSLPRDTKVDTVIFYTNHQVYDEARSLMLAQNTINLDFLYSAVLKKYQSALLTATKFSFSLIPCRDSFDFRIIDKFLSQHSNIMKLNITYIFLASEWNWRSNRFRVSTDLSNLIKSLSQLRVIESVSIGYDSTAPLFTERYILSFQDKAVEAAVKMVQDLRDVMNVDAKPATSNEDVNTA</sequence>
<evidence type="ECO:0000313" key="2">
    <source>
        <dbReference type="EMBL" id="KAF2419893.1"/>
    </source>
</evidence>
<accession>A0A9P4TSY6</accession>
<feature type="compositionally biased region" description="Low complexity" evidence="1">
    <location>
        <begin position="58"/>
        <end position="69"/>
    </location>
</feature>
<reference evidence="2" key="1">
    <citation type="journal article" date="2020" name="Stud. Mycol.">
        <title>101 Dothideomycetes genomes: a test case for predicting lifestyles and emergence of pathogens.</title>
        <authorList>
            <person name="Haridas S."/>
            <person name="Albert R."/>
            <person name="Binder M."/>
            <person name="Bloem J."/>
            <person name="Labutti K."/>
            <person name="Salamov A."/>
            <person name="Andreopoulos B."/>
            <person name="Baker S."/>
            <person name="Barry K."/>
            <person name="Bills G."/>
            <person name="Bluhm B."/>
            <person name="Cannon C."/>
            <person name="Castanera R."/>
            <person name="Culley D."/>
            <person name="Daum C."/>
            <person name="Ezra D."/>
            <person name="Gonzalez J."/>
            <person name="Henrissat B."/>
            <person name="Kuo A."/>
            <person name="Liang C."/>
            <person name="Lipzen A."/>
            <person name="Lutzoni F."/>
            <person name="Magnuson J."/>
            <person name="Mondo S."/>
            <person name="Nolan M."/>
            <person name="Ohm R."/>
            <person name="Pangilinan J."/>
            <person name="Park H.-J."/>
            <person name="Ramirez L."/>
            <person name="Alfaro M."/>
            <person name="Sun H."/>
            <person name="Tritt A."/>
            <person name="Yoshinaga Y."/>
            <person name="Zwiers L.-H."/>
            <person name="Turgeon B."/>
            <person name="Goodwin S."/>
            <person name="Spatafora J."/>
            <person name="Crous P."/>
            <person name="Grigoriev I."/>
        </authorList>
    </citation>
    <scope>NUCLEOTIDE SEQUENCE</scope>
    <source>
        <strain evidence="2">CBS 130266</strain>
    </source>
</reference>
<evidence type="ECO:0000313" key="3">
    <source>
        <dbReference type="Proteomes" id="UP000800235"/>
    </source>
</evidence>